<organism evidence="2 3">
    <name type="scientific">Ladona fulva</name>
    <name type="common">Scarce chaser dragonfly</name>
    <name type="synonym">Libellula fulva</name>
    <dbReference type="NCBI Taxonomy" id="123851"/>
    <lineage>
        <taxon>Eukaryota</taxon>
        <taxon>Metazoa</taxon>
        <taxon>Ecdysozoa</taxon>
        <taxon>Arthropoda</taxon>
        <taxon>Hexapoda</taxon>
        <taxon>Insecta</taxon>
        <taxon>Pterygota</taxon>
        <taxon>Palaeoptera</taxon>
        <taxon>Odonata</taxon>
        <taxon>Epiprocta</taxon>
        <taxon>Anisoptera</taxon>
        <taxon>Libelluloidea</taxon>
        <taxon>Libellulidae</taxon>
        <taxon>Ladona</taxon>
    </lineage>
</organism>
<gene>
    <name evidence="2" type="ORF">J437_LFUL005995</name>
</gene>
<proteinExistence type="predicted"/>
<dbReference type="Proteomes" id="UP000792457">
    <property type="component" value="Unassembled WGS sequence"/>
</dbReference>
<name>A0A8K0JZM2_LADFU</name>
<dbReference type="EMBL" id="KZ308221">
    <property type="protein sequence ID" value="KAG8224984.1"/>
    <property type="molecule type" value="Genomic_DNA"/>
</dbReference>
<sequence length="359" mass="41216">MQVHTEDGFSNLICQRCKSLVLAFNFFKESCQDSQQRLKRMSQRKQVMEFRRMPEEMVVEEESRLIFEDTGPEKEVEIPPPSQGESVCSSDGAVRPLAIWTVTKDGQFRANTVTVNNEMIVNELLDDITPTGGASMEKEVAVEELHTEKNRSNHLEHHNYCSRPETKEDTEDESEKETTIAEEEEWIKAANEDRTVLMESLKEPPSPREPLVNKRTNEAESERCKNPEEDHLSMAQKESCDEPRFLETTQGVVRIRNTDFEFRRKILISQNSKHVLRIPAVQAEPINEKNKGDPVLKVSKTLQCLDEAKALHLKQKLGVKGFSKGYKTLLISKGDKMVKLVSDRSRRSNISFLKIKDLR</sequence>
<feature type="compositionally biased region" description="Acidic residues" evidence="1">
    <location>
        <begin position="168"/>
        <end position="180"/>
    </location>
</feature>
<feature type="region of interest" description="Disordered" evidence="1">
    <location>
        <begin position="199"/>
        <end position="238"/>
    </location>
</feature>
<feature type="region of interest" description="Disordered" evidence="1">
    <location>
        <begin position="154"/>
        <end position="180"/>
    </location>
</feature>
<evidence type="ECO:0000313" key="3">
    <source>
        <dbReference type="Proteomes" id="UP000792457"/>
    </source>
</evidence>
<feature type="compositionally biased region" description="Basic and acidic residues" evidence="1">
    <location>
        <begin position="154"/>
        <end position="167"/>
    </location>
</feature>
<evidence type="ECO:0000256" key="1">
    <source>
        <dbReference type="SAM" id="MobiDB-lite"/>
    </source>
</evidence>
<comment type="caution">
    <text evidence="2">The sequence shown here is derived from an EMBL/GenBank/DDBJ whole genome shotgun (WGS) entry which is preliminary data.</text>
</comment>
<evidence type="ECO:0000313" key="2">
    <source>
        <dbReference type="EMBL" id="KAG8224984.1"/>
    </source>
</evidence>
<reference evidence="2" key="1">
    <citation type="submission" date="2013-04" db="EMBL/GenBank/DDBJ databases">
        <authorList>
            <person name="Qu J."/>
            <person name="Murali S.C."/>
            <person name="Bandaranaike D."/>
            <person name="Bellair M."/>
            <person name="Blankenburg K."/>
            <person name="Chao H."/>
            <person name="Dinh H."/>
            <person name="Doddapaneni H."/>
            <person name="Downs B."/>
            <person name="Dugan-Rocha S."/>
            <person name="Elkadiri S."/>
            <person name="Gnanaolivu R.D."/>
            <person name="Hernandez B."/>
            <person name="Javaid M."/>
            <person name="Jayaseelan J.C."/>
            <person name="Lee S."/>
            <person name="Li M."/>
            <person name="Ming W."/>
            <person name="Munidasa M."/>
            <person name="Muniz J."/>
            <person name="Nguyen L."/>
            <person name="Ongeri F."/>
            <person name="Osuji N."/>
            <person name="Pu L.-L."/>
            <person name="Puazo M."/>
            <person name="Qu C."/>
            <person name="Quiroz J."/>
            <person name="Raj R."/>
            <person name="Weissenberger G."/>
            <person name="Xin Y."/>
            <person name="Zou X."/>
            <person name="Han Y."/>
            <person name="Richards S."/>
            <person name="Worley K."/>
            <person name="Muzny D."/>
            <person name="Gibbs R."/>
        </authorList>
    </citation>
    <scope>NUCLEOTIDE SEQUENCE</scope>
    <source>
        <strain evidence="2">Sampled in the wild</strain>
    </source>
</reference>
<reference evidence="2" key="2">
    <citation type="submission" date="2017-10" db="EMBL/GenBank/DDBJ databases">
        <title>Ladona fulva Genome sequencing and assembly.</title>
        <authorList>
            <person name="Murali S."/>
            <person name="Richards S."/>
            <person name="Bandaranaike D."/>
            <person name="Bellair M."/>
            <person name="Blankenburg K."/>
            <person name="Chao H."/>
            <person name="Dinh H."/>
            <person name="Doddapaneni H."/>
            <person name="Dugan-Rocha S."/>
            <person name="Elkadiri S."/>
            <person name="Gnanaolivu R."/>
            <person name="Hernandez B."/>
            <person name="Skinner E."/>
            <person name="Javaid M."/>
            <person name="Lee S."/>
            <person name="Li M."/>
            <person name="Ming W."/>
            <person name="Munidasa M."/>
            <person name="Muniz J."/>
            <person name="Nguyen L."/>
            <person name="Hughes D."/>
            <person name="Osuji N."/>
            <person name="Pu L.-L."/>
            <person name="Puazo M."/>
            <person name="Qu C."/>
            <person name="Quiroz J."/>
            <person name="Raj R."/>
            <person name="Weissenberger G."/>
            <person name="Xin Y."/>
            <person name="Zou X."/>
            <person name="Han Y."/>
            <person name="Worley K."/>
            <person name="Muzny D."/>
            <person name="Gibbs R."/>
        </authorList>
    </citation>
    <scope>NUCLEOTIDE SEQUENCE</scope>
    <source>
        <strain evidence="2">Sampled in the wild</strain>
    </source>
</reference>
<dbReference type="AlphaFoldDB" id="A0A8K0JZM2"/>
<accession>A0A8K0JZM2</accession>
<protein>
    <submittedName>
        <fullName evidence="2">Uncharacterized protein</fullName>
    </submittedName>
</protein>
<keyword evidence="3" id="KW-1185">Reference proteome</keyword>